<protein>
    <submittedName>
        <fullName evidence="1">Uncharacterized protein</fullName>
    </submittedName>
</protein>
<evidence type="ECO:0000313" key="1">
    <source>
        <dbReference type="EMBL" id="KAK5838382.1"/>
    </source>
</evidence>
<gene>
    <name evidence="1" type="ORF">PVK06_007111</name>
</gene>
<comment type="caution">
    <text evidence="1">The sequence shown here is derived from an EMBL/GenBank/DDBJ whole genome shotgun (WGS) entry which is preliminary data.</text>
</comment>
<dbReference type="Proteomes" id="UP001358586">
    <property type="component" value="Chromosome 3"/>
</dbReference>
<name>A0ABR0QHB0_GOSAR</name>
<dbReference type="EMBL" id="JARKNE010000003">
    <property type="protein sequence ID" value="KAK5838382.1"/>
    <property type="molecule type" value="Genomic_DNA"/>
</dbReference>
<keyword evidence="2" id="KW-1185">Reference proteome</keyword>
<accession>A0ABR0QHB0</accession>
<reference evidence="1 2" key="1">
    <citation type="submission" date="2023-03" db="EMBL/GenBank/DDBJ databases">
        <title>WGS of Gossypium arboreum.</title>
        <authorList>
            <person name="Yu D."/>
        </authorList>
    </citation>
    <scope>NUCLEOTIDE SEQUENCE [LARGE SCALE GENOMIC DNA]</scope>
    <source>
        <tissue evidence="1">Leaf</tissue>
    </source>
</reference>
<organism evidence="1 2">
    <name type="scientific">Gossypium arboreum</name>
    <name type="common">Tree cotton</name>
    <name type="synonym">Gossypium nanking</name>
    <dbReference type="NCBI Taxonomy" id="29729"/>
    <lineage>
        <taxon>Eukaryota</taxon>
        <taxon>Viridiplantae</taxon>
        <taxon>Streptophyta</taxon>
        <taxon>Embryophyta</taxon>
        <taxon>Tracheophyta</taxon>
        <taxon>Spermatophyta</taxon>
        <taxon>Magnoliopsida</taxon>
        <taxon>eudicotyledons</taxon>
        <taxon>Gunneridae</taxon>
        <taxon>Pentapetalae</taxon>
        <taxon>rosids</taxon>
        <taxon>malvids</taxon>
        <taxon>Malvales</taxon>
        <taxon>Malvaceae</taxon>
        <taxon>Malvoideae</taxon>
        <taxon>Gossypium</taxon>
    </lineage>
</organism>
<proteinExistence type="predicted"/>
<evidence type="ECO:0000313" key="2">
    <source>
        <dbReference type="Proteomes" id="UP001358586"/>
    </source>
</evidence>
<sequence>MAIPLSPTSESLPFQKVIDARLEFESRQTRAATEATFHANLVETTPSTLVVDFVRGDRSSSFLARGRGFRIHLPYQICGRFGHMAQKCYYRFDRDYGGPSTQSPTMVSVFSGRASHGSHKGGISDGWCLSVCDGPVAFDGPEQYVSTSVAGTMEYPYDVIWGGLSHNSYIPQQSFARFTKPFLSHREGVGQLLRSNSDSVGSYRDNDAPSHLPHELGQLPRELGPQFGPNIGLNRPIALGCVFGPYDRPVHLAFNVGQNSGPNANCVGLEPNGNFSAQNIGTSMPWRIKPRARVHDINALPCIGLPRIPDFHASVFFATSGSNANTTNYGSNCDNENSYIPMAVGTSSWCLDSGDTHHIYWEAIVLHESTPYSI</sequence>